<keyword evidence="10" id="KW-1185">Reference proteome</keyword>
<comment type="subcellular location">
    <subcellularLocation>
        <location evidence="1">Cell membrane</location>
        <topology evidence="1">Multi-pass membrane protein</topology>
    </subcellularLocation>
</comment>
<dbReference type="InterPro" id="IPR024962">
    <property type="entry name" value="YukD-like"/>
</dbReference>
<feature type="transmembrane region" description="Helical" evidence="7">
    <location>
        <begin position="203"/>
        <end position="225"/>
    </location>
</feature>
<dbReference type="PIRSF" id="PIRSF017804">
    <property type="entry name" value="Secretion_EccD1"/>
    <property type="match status" value="1"/>
</dbReference>
<feature type="transmembrane region" description="Helical" evidence="7">
    <location>
        <begin position="437"/>
        <end position="457"/>
    </location>
</feature>
<dbReference type="Pfam" id="PF08817">
    <property type="entry name" value="YukD"/>
    <property type="match status" value="1"/>
</dbReference>
<dbReference type="Proteomes" id="UP001595816">
    <property type="component" value="Unassembled WGS sequence"/>
</dbReference>
<feature type="transmembrane region" description="Helical" evidence="7">
    <location>
        <begin position="397"/>
        <end position="416"/>
    </location>
</feature>
<evidence type="ECO:0000256" key="2">
    <source>
        <dbReference type="ARBA" id="ARBA00006162"/>
    </source>
</evidence>
<evidence type="ECO:0000256" key="1">
    <source>
        <dbReference type="ARBA" id="ARBA00004651"/>
    </source>
</evidence>
<evidence type="ECO:0000259" key="8">
    <source>
        <dbReference type="Pfam" id="PF19053"/>
    </source>
</evidence>
<feature type="transmembrane region" description="Helical" evidence="7">
    <location>
        <begin position="179"/>
        <end position="197"/>
    </location>
</feature>
<gene>
    <name evidence="9" type="primary">eccD</name>
    <name evidence="9" type="ORF">ACFOZ4_11670</name>
</gene>
<evidence type="ECO:0000313" key="10">
    <source>
        <dbReference type="Proteomes" id="UP001595816"/>
    </source>
</evidence>
<feature type="transmembrane region" description="Helical" evidence="7">
    <location>
        <begin position="146"/>
        <end position="167"/>
    </location>
</feature>
<comment type="similarity">
    <text evidence="2">Belongs to the EccD/Snm4 family.</text>
</comment>
<dbReference type="InterPro" id="IPR044049">
    <property type="entry name" value="EccD_transm"/>
</dbReference>
<evidence type="ECO:0000256" key="7">
    <source>
        <dbReference type="SAM" id="Phobius"/>
    </source>
</evidence>
<dbReference type="InterPro" id="IPR006707">
    <property type="entry name" value="T7SS_EccD"/>
</dbReference>
<name>A0ABV8LJV7_9ACTN</name>
<keyword evidence="6 7" id="KW-0472">Membrane</keyword>
<comment type="caution">
    <text evidence="9">The sequence shown here is derived from an EMBL/GenBank/DDBJ whole genome shotgun (WGS) entry which is preliminary data.</text>
</comment>
<feature type="domain" description="EccD-like transmembrane" evidence="8">
    <location>
        <begin position="121"/>
        <end position="460"/>
    </location>
</feature>
<dbReference type="RefSeq" id="WP_253754627.1">
    <property type="nucleotide sequence ID" value="NZ_JAMZDZ010000001.1"/>
</dbReference>
<evidence type="ECO:0000256" key="5">
    <source>
        <dbReference type="ARBA" id="ARBA00022989"/>
    </source>
</evidence>
<feature type="transmembrane region" description="Helical" evidence="7">
    <location>
        <begin position="257"/>
        <end position="276"/>
    </location>
</feature>
<evidence type="ECO:0000313" key="9">
    <source>
        <dbReference type="EMBL" id="MFC4131261.1"/>
    </source>
</evidence>
<proteinExistence type="inferred from homology"/>
<evidence type="ECO:0000256" key="3">
    <source>
        <dbReference type="ARBA" id="ARBA00022475"/>
    </source>
</evidence>
<feature type="transmembrane region" description="Helical" evidence="7">
    <location>
        <begin position="119"/>
        <end position="140"/>
    </location>
</feature>
<dbReference type="Gene3D" id="3.10.20.90">
    <property type="entry name" value="Phosphatidylinositol 3-kinase Catalytic Subunit, Chain A, domain 1"/>
    <property type="match status" value="1"/>
</dbReference>
<organism evidence="9 10">
    <name type="scientific">Hamadaea flava</name>
    <dbReference type="NCBI Taxonomy" id="1742688"/>
    <lineage>
        <taxon>Bacteria</taxon>
        <taxon>Bacillati</taxon>
        <taxon>Actinomycetota</taxon>
        <taxon>Actinomycetes</taxon>
        <taxon>Micromonosporales</taxon>
        <taxon>Micromonosporaceae</taxon>
        <taxon>Hamadaea</taxon>
    </lineage>
</organism>
<feature type="transmembrane region" description="Helical" evidence="7">
    <location>
        <begin position="232"/>
        <end position="251"/>
    </location>
</feature>
<keyword evidence="4 7" id="KW-0812">Transmembrane</keyword>
<keyword evidence="3" id="KW-1003">Cell membrane</keyword>
<feature type="transmembrane region" description="Helical" evidence="7">
    <location>
        <begin position="316"/>
        <end position="335"/>
    </location>
</feature>
<dbReference type="NCBIfam" id="TIGR03920">
    <property type="entry name" value="T7SS_EccD"/>
    <property type="match status" value="1"/>
</dbReference>
<evidence type="ECO:0000256" key="4">
    <source>
        <dbReference type="ARBA" id="ARBA00022692"/>
    </source>
</evidence>
<dbReference type="Pfam" id="PF19053">
    <property type="entry name" value="EccD"/>
    <property type="match status" value="1"/>
</dbReference>
<sequence>MVQAASLGLTRIVLLSPQRRVDLAIPDYLPLVGLQATLLRHGGLDLADEGIAHHGWVLRKMDGTLLDPAKSLAAQSIVDGDTLLLSPQDQQWPEPEFDDLADAAAHEARSLGASWSARHTTATGTAAMGLLIGLALIGVLRSGPPWPTPGACLLGSAVLLLGGAILANRVSAGRSPSMVLVLSAYVYAVSGSTVLVTDSTTPGRAQLLVASSTVALTAVLGLLLLRNLQTVHVALLTAGLAGAAGALLAMASTPATGAAVVTAVGLLVSPWLPRLAAGQAGLPGPMVPRPSTETPVDEPLPNPAEIARLVRRSDRLLTGLLWGFAAAVIGGAAILATRDDLSARLLAGAAVVVIALRARAFAAVRHRLPLLLGAATGTAVLAWLLWHGVLAETRTRIVAPVLIGMLLGAAGAVGLARTVARKPAPPGVSRLGDIAETVLIIAGAVLAAAVAGVFGFARGIGG</sequence>
<protein>
    <submittedName>
        <fullName evidence="9">Type VII secretion integral membrane protein EccD</fullName>
    </submittedName>
</protein>
<accession>A0ABV8LJV7</accession>
<feature type="transmembrane region" description="Helical" evidence="7">
    <location>
        <begin position="370"/>
        <end position="391"/>
    </location>
</feature>
<keyword evidence="5 7" id="KW-1133">Transmembrane helix</keyword>
<evidence type="ECO:0000256" key="6">
    <source>
        <dbReference type="ARBA" id="ARBA00023136"/>
    </source>
</evidence>
<reference evidence="10" key="1">
    <citation type="journal article" date="2019" name="Int. J. Syst. Evol. Microbiol.">
        <title>The Global Catalogue of Microorganisms (GCM) 10K type strain sequencing project: providing services to taxonomists for standard genome sequencing and annotation.</title>
        <authorList>
            <consortium name="The Broad Institute Genomics Platform"/>
            <consortium name="The Broad Institute Genome Sequencing Center for Infectious Disease"/>
            <person name="Wu L."/>
            <person name="Ma J."/>
        </authorList>
    </citation>
    <scope>NUCLEOTIDE SEQUENCE [LARGE SCALE GENOMIC DNA]</scope>
    <source>
        <strain evidence="10">CGMCC 4.7289</strain>
    </source>
</reference>
<dbReference type="EMBL" id="JBHSAY010000006">
    <property type="protein sequence ID" value="MFC4131261.1"/>
    <property type="molecule type" value="Genomic_DNA"/>
</dbReference>